<gene>
    <name evidence="2" type="primary">106089704</name>
</gene>
<reference evidence="2" key="1">
    <citation type="submission" date="2020-05" db="UniProtKB">
        <authorList>
            <consortium name="EnsemblMetazoa"/>
        </authorList>
    </citation>
    <scope>IDENTIFICATION</scope>
    <source>
        <strain evidence="2">USDA</strain>
    </source>
</reference>
<sequence length="99" mass="10936">MKSMLVCLSVLATLLALAMGMPQHREGAAYTNEAIRQAQQTFLIPKDAQIQNVQEGIELGAYEQIPGNQRINLFEILGDQVPSEVINNLQSQVDQIGRN</sequence>
<dbReference type="OrthoDB" id="8174403at2759"/>
<dbReference type="KEGG" id="scac:106089704"/>
<protein>
    <submittedName>
        <fullName evidence="2">Uncharacterized protein</fullName>
    </submittedName>
</protein>
<dbReference type="AlphaFoldDB" id="A0A1I8PK84"/>
<feature type="signal peptide" evidence="1">
    <location>
        <begin position="1"/>
        <end position="20"/>
    </location>
</feature>
<dbReference type="VEuPathDB" id="VectorBase:SCAU008810"/>
<name>A0A1I8PK84_STOCA</name>
<feature type="chain" id="PRO_5009326777" evidence="1">
    <location>
        <begin position="21"/>
        <end position="99"/>
    </location>
</feature>
<dbReference type="EnsemblMetazoa" id="SCAU008810-RA">
    <property type="protein sequence ID" value="SCAU008810-PA"/>
    <property type="gene ID" value="SCAU008810"/>
</dbReference>
<dbReference type="Proteomes" id="UP000095300">
    <property type="component" value="Unassembled WGS sequence"/>
</dbReference>
<organism evidence="2 3">
    <name type="scientific">Stomoxys calcitrans</name>
    <name type="common">Stable fly</name>
    <name type="synonym">Conops calcitrans</name>
    <dbReference type="NCBI Taxonomy" id="35570"/>
    <lineage>
        <taxon>Eukaryota</taxon>
        <taxon>Metazoa</taxon>
        <taxon>Ecdysozoa</taxon>
        <taxon>Arthropoda</taxon>
        <taxon>Hexapoda</taxon>
        <taxon>Insecta</taxon>
        <taxon>Pterygota</taxon>
        <taxon>Neoptera</taxon>
        <taxon>Endopterygota</taxon>
        <taxon>Diptera</taxon>
        <taxon>Brachycera</taxon>
        <taxon>Muscomorpha</taxon>
        <taxon>Muscoidea</taxon>
        <taxon>Muscidae</taxon>
        <taxon>Stomoxys</taxon>
    </lineage>
</organism>
<evidence type="ECO:0000313" key="2">
    <source>
        <dbReference type="EnsemblMetazoa" id="SCAU008810-PA"/>
    </source>
</evidence>
<keyword evidence="3" id="KW-1185">Reference proteome</keyword>
<evidence type="ECO:0000313" key="3">
    <source>
        <dbReference type="Proteomes" id="UP000095300"/>
    </source>
</evidence>
<evidence type="ECO:0000256" key="1">
    <source>
        <dbReference type="SAM" id="SignalP"/>
    </source>
</evidence>
<proteinExistence type="predicted"/>
<accession>A0A1I8PK84</accession>
<dbReference type="STRING" id="35570.A0A1I8PK84"/>
<keyword evidence="1" id="KW-0732">Signal</keyword>